<proteinExistence type="predicted"/>
<evidence type="ECO:0000313" key="3">
    <source>
        <dbReference type="Proteomes" id="UP000195602"/>
    </source>
</evidence>
<feature type="compositionally biased region" description="Basic and acidic residues" evidence="1">
    <location>
        <begin position="26"/>
        <end position="36"/>
    </location>
</feature>
<comment type="caution">
    <text evidence="2">The sequence shown here is derived from an EMBL/GenBank/DDBJ whole genome shotgun (WGS) entry which is preliminary data.</text>
</comment>
<dbReference type="EMBL" id="LYUB02000005">
    <property type="protein sequence ID" value="OVF09535.1"/>
    <property type="molecule type" value="Genomic_DNA"/>
</dbReference>
<dbReference type="KEGG" id="clus:A9F13_05g03641"/>
<accession>A0AA91Q1K0</accession>
<evidence type="ECO:0000256" key="1">
    <source>
        <dbReference type="SAM" id="MobiDB-lite"/>
    </source>
</evidence>
<feature type="compositionally biased region" description="Polar residues" evidence="1">
    <location>
        <begin position="1"/>
        <end position="11"/>
    </location>
</feature>
<gene>
    <name evidence="2" type="ORF">A9F13_05g03641</name>
</gene>
<dbReference type="Proteomes" id="UP000195602">
    <property type="component" value="Unassembled WGS sequence"/>
</dbReference>
<feature type="region of interest" description="Disordered" evidence="1">
    <location>
        <begin position="1"/>
        <end position="36"/>
    </location>
</feature>
<organism evidence="2 3">
    <name type="scientific">Clavispora lusitaniae</name>
    <name type="common">Candida lusitaniae</name>
    <dbReference type="NCBI Taxonomy" id="36911"/>
    <lineage>
        <taxon>Eukaryota</taxon>
        <taxon>Fungi</taxon>
        <taxon>Dikarya</taxon>
        <taxon>Ascomycota</taxon>
        <taxon>Saccharomycotina</taxon>
        <taxon>Pichiomycetes</taxon>
        <taxon>Metschnikowiaceae</taxon>
        <taxon>Clavispora</taxon>
    </lineage>
</organism>
<dbReference type="AlphaFoldDB" id="A0AA91Q1K0"/>
<protein>
    <submittedName>
        <fullName evidence="2">Uncharacterized protein</fullName>
    </submittedName>
</protein>
<evidence type="ECO:0000313" key="2">
    <source>
        <dbReference type="EMBL" id="OVF09535.1"/>
    </source>
</evidence>
<sequence>MPDSGLTQSSPKGKETPHATLRAGKHTAEHERESIRETRADASNLAQHCTFNNEIIASTTRRFGLKDGKPTKLPHSN</sequence>
<reference evidence="2 3" key="1">
    <citation type="submission" date="2017-04" db="EMBL/GenBank/DDBJ databases">
        <title>Draft genome of the yeast Clavispora lusitaniae type strain CBS 6936.</title>
        <authorList>
            <person name="Durrens P."/>
            <person name="Klopp C."/>
            <person name="Biteau N."/>
            <person name="Fitton-Ouhabi V."/>
            <person name="Dementhon K."/>
            <person name="Accoceberry I."/>
            <person name="Sherman D.J."/>
            <person name="Noel T."/>
        </authorList>
    </citation>
    <scope>NUCLEOTIDE SEQUENCE [LARGE SCALE GENOMIC DNA]</scope>
    <source>
        <strain evidence="2 3">CBS 6936</strain>
    </source>
</reference>
<name>A0AA91Q1K0_CLALS</name>